<feature type="transmembrane region" description="Helical" evidence="1">
    <location>
        <begin position="37"/>
        <end position="58"/>
    </location>
</feature>
<dbReference type="HOGENOM" id="CLU_117627_1_0_6"/>
<dbReference type="RefSeq" id="WP_002684258.1">
    <property type="nucleotide sequence ID" value="NZ_JH600070.1"/>
</dbReference>
<evidence type="ECO:0000313" key="2">
    <source>
        <dbReference type="EMBL" id="EIJ41898.1"/>
    </source>
</evidence>
<name>I3CE55_9GAMM</name>
<keyword evidence="1" id="KW-1133">Transmembrane helix</keyword>
<sequence>MLRFLPFYLVLFIICNVLLFLNIDLKQSFMTITLMSSAVWSPTISDALVMLGVFFLYIEIFKATRSTDASIIEHMLSMFVFVAFLVEFIVYKAAGNSTFLILTMMSMFDVIAGFTISISTARRDFS</sequence>
<dbReference type="EMBL" id="JH600070">
    <property type="protein sequence ID" value="EIJ41898.1"/>
    <property type="molecule type" value="Genomic_DNA"/>
</dbReference>
<protein>
    <submittedName>
        <fullName evidence="2">Uncharacterized protein</fullName>
    </submittedName>
</protein>
<evidence type="ECO:0000313" key="3">
    <source>
        <dbReference type="Proteomes" id="UP000005744"/>
    </source>
</evidence>
<keyword evidence="3" id="KW-1185">Reference proteome</keyword>
<dbReference type="STRING" id="395493.BegalDRAFT_0994"/>
<organism evidence="2 3">
    <name type="scientific">Beggiatoa alba B18LD</name>
    <dbReference type="NCBI Taxonomy" id="395493"/>
    <lineage>
        <taxon>Bacteria</taxon>
        <taxon>Pseudomonadati</taxon>
        <taxon>Pseudomonadota</taxon>
        <taxon>Gammaproteobacteria</taxon>
        <taxon>Thiotrichales</taxon>
        <taxon>Thiotrichaceae</taxon>
        <taxon>Beggiatoa</taxon>
    </lineage>
</organism>
<feature type="transmembrane region" description="Helical" evidence="1">
    <location>
        <begin position="7"/>
        <end position="25"/>
    </location>
</feature>
<feature type="transmembrane region" description="Helical" evidence="1">
    <location>
        <begin position="97"/>
        <end position="118"/>
    </location>
</feature>
<dbReference type="eggNOG" id="ENOG50331GU">
    <property type="taxonomic scope" value="Bacteria"/>
</dbReference>
<accession>I3CE55</accession>
<dbReference type="AlphaFoldDB" id="I3CE55"/>
<dbReference type="Proteomes" id="UP000005744">
    <property type="component" value="Unassembled WGS sequence"/>
</dbReference>
<keyword evidence="1" id="KW-0812">Transmembrane</keyword>
<evidence type="ECO:0000256" key="1">
    <source>
        <dbReference type="SAM" id="Phobius"/>
    </source>
</evidence>
<reference evidence="2 3" key="1">
    <citation type="submission" date="2011-11" db="EMBL/GenBank/DDBJ databases">
        <title>Improved High-Quality Draft sequence of Beggiatoa alba B18lD.</title>
        <authorList>
            <consortium name="US DOE Joint Genome Institute"/>
            <person name="Lucas S."/>
            <person name="Han J."/>
            <person name="Lapidus A."/>
            <person name="Cheng J.-F."/>
            <person name="Goodwin L."/>
            <person name="Pitluck S."/>
            <person name="Peters L."/>
            <person name="Mikhailova N."/>
            <person name="Held B."/>
            <person name="Detter J.C."/>
            <person name="Han C."/>
            <person name="Tapia R."/>
            <person name="Land M."/>
            <person name="Hauser L."/>
            <person name="Kyrpides N."/>
            <person name="Ivanova N."/>
            <person name="Pagani I."/>
            <person name="Samuel K."/>
            <person name="Teske A."/>
            <person name="Mueller J."/>
            <person name="Woyke T."/>
        </authorList>
    </citation>
    <scope>NUCLEOTIDE SEQUENCE [LARGE SCALE GENOMIC DNA]</scope>
    <source>
        <strain evidence="2 3">B18LD</strain>
    </source>
</reference>
<gene>
    <name evidence="2" type="ORF">BegalDRAFT_0994</name>
</gene>
<proteinExistence type="predicted"/>
<feature type="transmembrane region" description="Helical" evidence="1">
    <location>
        <begin position="70"/>
        <end position="91"/>
    </location>
</feature>
<keyword evidence="1" id="KW-0472">Membrane</keyword>